<dbReference type="InterPro" id="IPR012675">
    <property type="entry name" value="Beta-grasp_dom_sf"/>
</dbReference>
<dbReference type="Gene3D" id="1.10.150.120">
    <property type="entry name" value="[2Fe-2S]-binding domain"/>
    <property type="match status" value="1"/>
</dbReference>
<reference evidence="8" key="1">
    <citation type="submission" date="2020-10" db="EMBL/GenBank/DDBJ databases">
        <authorList>
            <person name="Gilroy R."/>
        </authorList>
    </citation>
    <scope>NUCLEOTIDE SEQUENCE</scope>
    <source>
        <strain evidence="8">ChiGjej2B2-16831</strain>
    </source>
</reference>
<dbReference type="PANTHER" id="PTHR44379">
    <property type="entry name" value="OXIDOREDUCTASE WITH IRON-SULFUR SUBUNIT"/>
    <property type="match status" value="1"/>
</dbReference>
<comment type="pathway">
    <text evidence="6">Alkaloid degradation; nicotine degradation.</text>
</comment>
<dbReference type="GO" id="GO:0016491">
    <property type="term" value="F:oxidoreductase activity"/>
    <property type="evidence" value="ECO:0007669"/>
    <property type="project" value="UniProtKB-KW"/>
</dbReference>
<dbReference type="SUPFAM" id="SSF54292">
    <property type="entry name" value="2Fe-2S ferredoxin-like"/>
    <property type="match status" value="1"/>
</dbReference>
<evidence type="ECO:0000256" key="6">
    <source>
        <dbReference type="ARBA" id="ARBA00060707"/>
    </source>
</evidence>
<proteinExistence type="predicted"/>
<dbReference type="GO" id="GO:0051537">
    <property type="term" value="F:2 iron, 2 sulfur cluster binding"/>
    <property type="evidence" value="ECO:0007669"/>
    <property type="project" value="UniProtKB-KW"/>
</dbReference>
<dbReference type="Pfam" id="PF01799">
    <property type="entry name" value="Fer2_2"/>
    <property type="match status" value="1"/>
</dbReference>
<dbReference type="AlphaFoldDB" id="A0A9D1N539"/>
<dbReference type="Pfam" id="PF00111">
    <property type="entry name" value="Fer2"/>
    <property type="match status" value="1"/>
</dbReference>
<dbReference type="FunFam" id="3.10.20.30:FF:000020">
    <property type="entry name" value="Xanthine dehydrogenase iron-sulfur subunit"/>
    <property type="match status" value="1"/>
</dbReference>
<keyword evidence="4" id="KW-0408">Iron</keyword>
<accession>A0A9D1N539</accession>
<dbReference type="PROSITE" id="PS00197">
    <property type="entry name" value="2FE2S_FER_1"/>
    <property type="match status" value="1"/>
</dbReference>
<gene>
    <name evidence="8" type="ORF">IAD24_07085</name>
</gene>
<evidence type="ECO:0000313" key="8">
    <source>
        <dbReference type="EMBL" id="HIU94909.1"/>
    </source>
</evidence>
<dbReference type="SUPFAM" id="SSF47741">
    <property type="entry name" value="CO dehydrogenase ISP C-domain like"/>
    <property type="match status" value="1"/>
</dbReference>
<dbReference type="Proteomes" id="UP000824128">
    <property type="component" value="Unassembled WGS sequence"/>
</dbReference>
<dbReference type="Gene3D" id="3.10.20.30">
    <property type="match status" value="1"/>
</dbReference>
<feature type="domain" description="2Fe-2S ferredoxin-type" evidence="7">
    <location>
        <begin position="4"/>
        <end position="80"/>
    </location>
</feature>
<dbReference type="PROSITE" id="PS51085">
    <property type="entry name" value="2FE2S_FER_2"/>
    <property type="match status" value="1"/>
</dbReference>
<dbReference type="PANTHER" id="PTHR44379:SF5">
    <property type="entry name" value="OXIDOREDUCTASE WITH IRON-SULFUR SUBUNIT"/>
    <property type="match status" value="1"/>
</dbReference>
<sequence length="158" mass="16931">MEKIQLSFRLNGKPYSVETQPTRRMLDVLREDLHLTGTKEGCGVGECGACTVVVNGEAVTSCLVLAGQMQGADIMTVEGLSETEIGSILQRCFVEGDAVQCGFCTPGFLMSAYALLLKNPHPTRDEIREAVAGNLCRCTGYIPIVNAIEKAGWTISGS</sequence>
<dbReference type="InterPro" id="IPR001041">
    <property type="entry name" value="2Fe-2S_ferredoxin-type"/>
</dbReference>
<dbReference type="InterPro" id="IPR036884">
    <property type="entry name" value="2Fe-2S-bd_dom_sf"/>
</dbReference>
<keyword evidence="2" id="KW-0479">Metal-binding</keyword>
<evidence type="ECO:0000256" key="4">
    <source>
        <dbReference type="ARBA" id="ARBA00023004"/>
    </source>
</evidence>
<keyword evidence="3" id="KW-0560">Oxidoreductase</keyword>
<dbReference type="InterPro" id="IPR036010">
    <property type="entry name" value="2Fe-2S_ferredoxin-like_sf"/>
</dbReference>
<name>A0A9D1N539_9FIRM</name>
<dbReference type="InterPro" id="IPR051452">
    <property type="entry name" value="Diverse_Oxidoreductases"/>
</dbReference>
<dbReference type="EMBL" id="DVNZ01000226">
    <property type="protein sequence ID" value="HIU94909.1"/>
    <property type="molecule type" value="Genomic_DNA"/>
</dbReference>
<evidence type="ECO:0000259" key="7">
    <source>
        <dbReference type="PROSITE" id="PS51085"/>
    </source>
</evidence>
<organism evidence="8 9">
    <name type="scientific">Candidatus Aphodomorpha intestinavium</name>
    <dbReference type="NCBI Taxonomy" id="2840672"/>
    <lineage>
        <taxon>Bacteria</taxon>
        <taxon>Bacillati</taxon>
        <taxon>Bacillota</taxon>
        <taxon>Clostridia</taxon>
        <taxon>Eubacteriales</taxon>
        <taxon>Candidatus Aphodomorpha</taxon>
    </lineage>
</organism>
<dbReference type="InterPro" id="IPR006058">
    <property type="entry name" value="2Fe2S_fd_BS"/>
</dbReference>
<evidence type="ECO:0000313" key="9">
    <source>
        <dbReference type="Proteomes" id="UP000824128"/>
    </source>
</evidence>
<dbReference type="GO" id="GO:0046872">
    <property type="term" value="F:metal ion binding"/>
    <property type="evidence" value="ECO:0007669"/>
    <property type="project" value="UniProtKB-KW"/>
</dbReference>
<evidence type="ECO:0000256" key="5">
    <source>
        <dbReference type="ARBA" id="ARBA00023014"/>
    </source>
</evidence>
<evidence type="ECO:0000256" key="2">
    <source>
        <dbReference type="ARBA" id="ARBA00022723"/>
    </source>
</evidence>
<evidence type="ECO:0000256" key="3">
    <source>
        <dbReference type="ARBA" id="ARBA00023002"/>
    </source>
</evidence>
<keyword evidence="5" id="KW-0411">Iron-sulfur</keyword>
<comment type="caution">
    <text evidence="8">The sequence shown here is derived from an EMBL/GenBank/DDBJ whole genome shotgun (WGS) entry which is preliminary data.</text>
</comment>
<keyword evidence="1" id="KW-0001">2Fe-2S</keyword>
<evidence type="ECO:0000256" key="1">
    <source>
        <dbReference type="ARBA" id="ARBA00022714"/>
    </source>
</evidence>
<dbReference type="InterPro" id="IPR002888">
    <property type="entry name" value="2Fe-2S-bd"/>
</dbReference>
<reference evidence="8" key="2">
    <citation type="journal article" date="2021" name="PeerJ">
        <title>Extensive microbial diversity within the chicken gut microbiome revealed by metagenomics and culture.</title>
        <authorList>
            <person name="Gilroy R."/>
            <person name="Ravi A."/>
            <person name="Getino M."/>
            <person name="Pursley I."/>
            <person name="Horton D.L."/>
            <person name="Alikhan N.F."/>
            <person name="Baker D."/>
            <person name="Gharbi K."/>
            <person name="Hall N."/>
            <person name="Watson M."/>
            <person name="Adriaenssens E.M."/>
            <person name="Foster-Nyarko E."/>
            <person name="Jarju S."/>
            <person name="Secka A."/>
            <person name="Antonio M."/>
            <person name="Oren A."/>
            <person name="Chaudhuri R.R."/>
            <person name="La Ragione R."/>
            <person name="Hildebrand F."/>
            <person name="Pallen M.J."/>
        </authorList>
    </citation>
    <scope>NUCLEOTIDE SEQUENCE</scope>
    <source>
        <strain evidence="8">ChiGjej2B2-16831</strain>
    </source>
</reference>
<protein>
    <submittedName>
        <fullName evidence="8">(2Fe-2S)-binding protein</fullName>
    </submittedName>
</protein>